<organism evidence="1 2">
    <name type="scientific">Agaricus bisporus var. burnettii</name>
    <dbReference type="NCBI Taxonomy" id="192524"/>
    <lineage>
        <taxon>Eukaryota</taxon>
        <taxon>Fungi</taxon>
        <taxon>Dikarya</taxon>
        <taxon>Basidiomycota</taxon>
        <taxon>Agaricomycotina</taxon>
        <taxon>Agaricomycetes</taxon>
        <taxon>Agaricomycetidae</taxon>
        <taxon>Agaricales</taxon>
        <taxon>Agaricineae</taxon>
        <taxon>Agaricaceae</taxon>
        <taxon>Agaricus</taxon>
    </lineage>
</organism>
<sequence>MLATFSDSSLDNSPIYAVDNETASIRSEMLIIEDLTDNPRAHPRYVDLCRRLNSIQSLIRFVPPELLSIIFQHASPFPYCVFAQNREERRLFHLVLRSVSHRWYNVVQSTPGLWNCVSLSSRQTNEKSCEQYLELCLDNSGNLPLAIDLGRHREQTQDTTCPLSPTLENIITSNAHRVQSLRLCHLPAQWVASVLPKMSQLSALEVRWYLSSPNLCLQFSSTNLHRLFIFGPFRPVHIELPTVSSITHLTFSRVPIDVCMHFFIECQNLVEFHSISPLHPIRNTVPTIMQLPLVHKHLIKLTWHLLDSSRLAHWTNLLLKHIHLPALESLTWSNMSNSDQFLDATSFFQRLPKSLNEINFKGMYREVNISTPIWLDYTRHDADLKLLRVKDCTESFLDKVFHKLFRKMTSSDKLVLPFPKLTRCEILMKMEDGRNQKMSSKIGEDLVQLLEERIGLIDSFVFWTSGYDLDWNKEIWLQLKKIHDGSLSLIIEESGKCVDISAKCNLP</sequence>
<dbReference type="Proteomes" id="UP000629468">
    <property type="component" value="Unassembled WGS sequence"/>
</dbReference>
<comment type="caution">
    <text evidence="1">The sequence shown here is derived from an EMBL/GenBank/DDBJ whole genome shotgun (WGS) entry which is preliminary data.</text>
</comment>
<evidence type="ECO:0000313" key="2">
    <source>
        <dbReference type="Proteomes" id="UP000629468"/>
    </source>
</evidence>
<proteinExistence type="predicted"/>
<gene>
    <name evidence="1" type="ORF">Agabi119p4_6729</name>
</gene>
<evidence type="ECO:0000313" key="1">
    <source>
        <dbReference type="EMBL" id="KAF7770755.1"/>
    </source>
</evidence>
<name>A0A8H7F048_AGABI</name>
<protein>
    <recommendedName>
        <fullName evidence="3">F-box domain-containing protein</fullName>
    </recommendedName>
</protein>
<dbReference type="EMBL" id="JABXXO010000009">
    <property type="protein sequence ID" value="KAF7770755.1"/>
    <property type="molecule type" value="Genomic_DNA"/>
</dbReference>
<accession>A0A8H7F048</accession>
<dbReference type="AlphaFoldDB" id="A0A8H7F048"/>
<evidence type="ECO:0008006" key="3">
    <source>
        <dbReference type="Google" id="ProtNLM"/>
    </source>
</evidence>
<reference evidence="1 2" key="1">
    <citation type="journal article" name="Sci. Rep.">
        <title>Telomere-to-telomere assembled and centromere annotated genomes of the two main subspecies of the button mushroom Agaricus bisporus reveal especially polymorphic chromosome ends.</title>
        <authorList>
            <person name="Sonnenberg A.S.M."/>
            <person name="Sedaghat-Telgerd N."/>
            <person name="Lavrijssen B."/>
            <person name="Ohm R.A."/>
            <person name="Hendrickx P.M."/>
            <person name="Scholtmeijer K."/>
            <person name="Baars J.J.P."/>
            <person name="van Peer A."/>
        </authorList>
    </citation>
    <scope>NUCLEOTIDE SEQUENCE [LARGE SCALE GENOMIC DNA]</scope>
    <source>
        <strain evidence="1 2">H119_p4</strain>
    </source>
</reference>